<keyword evidence="9" id="KW-0732">Signal</keyword>
<dbReference type="InterPro" id="IPR023753">
    <property type="entry name" value="FAD/NAD-binding_dom"/>
</dbReference>
<dbReference type="Pfam" id="PF00085">
    <property type="entry name" value="Thioredoxin"/>
    <property type="match status" value="1"/>
</dbReference>
<evidence type="ECO:0000256" key="3">
    <source>
        <dbReference type="ARBA" id="ARBA00022827"/>
    </source>
</evidence>
<dbReference type="PROSITE" id="PS00573">
    <property type="entry name" value="PYRIDINE_REDOX_2"/>
    <property type="match status" value="1"/>
</dbReference>
<dbReference type="Pfam" id="PF07992">
    <property type="entry name" value="Pyr_redox_2"/>
    <property type="match status" value="1"/>
</dbReference>
<feature type="signal peptide" evidence="9">
    <location>
        <begin position="1"/>
        <end position="19"/>
    </location>
</feature>
<dbReference type="PROSITE" id="PS00194">
    <property type="entry name" value="THIOREDOXIN_1"/>
    <property type="match status" value="1"/>
</dbReference>
<dbReference type="InterPro" id="IPR036249">
    <property type="entry name" value="Thioredoxin-like_sf"/>
</dbReference>
<dbReference type="PRINTS" id="PR00469">
    <property type="entry name" value="PNDRDTASEII"/>
</dbReference>
<dbReference type="Gene3D" id="3.50.50.60">
    <property type="entry name" value="FAD/NAD(P)-binding domain"/>
    <property type="match status" value="2"/>
</dbReference>
<keyword evidence="7" id="KW-0175">Coiled coil</keyword>
<keyword evidence="6" id="KW-0676">Redox-active center</keyword>
<proteinExistence type="inferred from homology"/>
<dbReference type="GO" id="GO:0016668">
    <property type="term" value="F:oxidoreductase activity, acting on a sulfur group of donors, NAD(P) as acceptor"/>
    <property type="evidence" value="ECO:0007669"/>
    <property type="project" value="UniProtKB-ARBA"/>
</dbReference>
<keyword evidence="3" id="KW-0274">FAD</keyword>
<dbReference type="InterPro" id="IPR036188">
    <property type="entry name" value="FAD/NAD-bd_sf"/>
</dbReference>
<reference evidence="11" key="1">
    <citation type="submission" date="2021-01" db="EMBL/GenBank/DDBJ databases">
        <authorList>
            <person name="Corre E."/>
            <person name="Pelletier E."/>
            <person name="Niang G."/>
            <person name="Scheremetjew M."/>
            <person name="Finn R."/>
            <person name="Kale V."/>
            <person name="Holt S."/>
            <person name="Cochrane G."/>
            <person name="Meng A."/>
            <person name="Brown T."/>
            <person name="Cohen L."/>
        </authorList>
    </citation>
    <scope>NUCLEOTIDE SEQUENCE</scope>
    <source>
        <strain evidence="11">NY070348D</strain>
    </source>
</reference>
<evidence type="ECO:0000256" key="4">
    <source>
        <dbReference type="ARBA" id="ARBA00023002"/>
    </source>
</evidence>
<evidence type="ECO:0000256" key="6">
    <source>
        <dbReference type="ARBA" id="ARBA00023284"/>
    </source>
</evidence>
<dbReference type="InterPro" id="IPR017937">
    <property type="entry name" value="Thioredoxin_CS"/>
</dbReference>
<dbReference type="SUPFAM" id="SSF52833">
    <property type="entry name" value="Thioredoxin-like"/>
    <property type="match status" value="1"/>
</dbReference>
<gene>
    <name evidence="11" type="ORF">QSP1433_LOCUS11272</name>
</gene>
<dbReference type="Gene3D" id="3.40.30.10">
    <property type="entry name" value="Glutaredoxin"/>
    <property type="match status" value="1"/>
</dbReference>
<keyword evidence="4" id="KW-0560">Oxidoreductase</keyword>
<evidence type="ECO:0000313" key="11">
    <source>
        <dbReference type="EMBL" id="CAD9692239.1"/>
    </source>
</evidence>
<feature type="chain" id="PRO_5030825084" description="Thioredoxin domain-containing protein" evidence="9">
    <location>
        <begin position="20"/>
        <end position="639"/>
    </location>
</feature>
<evidence type="ECO:0000256" key="1">
    <source>
        <dbReference type="ARBA" id="ARBA00009333"/>
    </source>
</evidence>
<feature type="region of interest" description="Disordered" evidence="8">
    <location>
        <begin position="192"/>
        <end position="227"/>
    </location>
</feature>
<dbReference type="PANTHER" id="PTHR48105">
    <property type="entry name" value="THIOREDOXIN REDUCTASE 1-RELATED-RELATED"/>
    <property type="match status" value="1"/>
</dbReference>
<protein>
    <recommendedName>
        <fullName evidence="10">Thioredoxin domain-containing protein</fullName>
    </recommendedName>
</protein>
<dbReference type="SUPFAM" id="SSF51905">
    <property type="entry name" value="FAD/NAD(P)-binding domain"/>
    <property type="match status" value="1"/>
</dbReference>
<sequence length="639" mass="70146">MIMLAFWVLWVGLIAAAQGRPLVRNVRTNDEFLRLLNYHKDVTGMGVIVDFYSDGCGPCRQIAPLYKNLAKQFKDQVVFAKVDVNRNRETSGAQMIRSMPTFQFYMNGRKKHQFSGGDPNALQQWANRFAREFKENNVKVTRDALEAFYKENAPDKATEENLDKVFLKAGDKGGRGHRNLLKALKKKYNKVPETEKRYVPKEKSAKPQEDPPKTKTKKEEPSKPNLHLASLEELQEELAKRKVKLEEELEEQATDDDQEEDDASKQFQIWAPDSVGSAERVVIVGGGPAGLSAAVYAARAGLKPVVIAPPNGGQLQGKGVLVENYPGVVDSTGPAVVFEIQKQASKYGTLFSDEMVVEAQLSSKIGTPHVLKTNSSTISTHTLIIATGADSRWLGVKGEEKYKGGGVSACATCDGYLYRDHPVIVIGGGDTAMEEALHLASTSSKVTIIHRGSEFNKASVVLAQRVLSNSKIEVLWNTVVTSFQGRAETEEERAHDPHTTAHGADQTEPEQPLLTHVTVKRNGATEEEIVPCDGAFVAIGHDPNTQLFKGQLEMNDVGYLETKPQSTHTSVQGVFAAGDVADAVYRQAVTSAGTGAMAALDAERWINENGIIDERKAAEEEFMKELLEEIGAPTEKQEL</sequence>
<accession>A0A7S2S9R7</accession>
<dbReference type="GO" id="GO:0097237">
    <property type="term" value="P:cellular response to toxic substance"/>
    <property type="evidence" value="ECO:0007669"/>
    <property type="project" value="UniProtKB-ARBA"/>
</dbReference>
<evidence type="ECO:0000256" key="7">
    <source>
        <dbReference type="SAM" id="Coils"/>
    </source>
</evidence>
<feature type="compositionally biased region" description="Basic and acidic residues" evidence="8">
    <location>
        <begin position="192"/>
        <end position="222"/>
    </location>
</feature>
<evidence type="ECO:0000256" key="8">
    <source>
        <dbReference type="SAM" id="MobiDB-lite"/>
    </source>
</evidence>
<dbReference type="EMBL" id="HBHK01017755">
    <property type="protein sequence ID" value="CAD9692239.1"/>
    <property type="molecule type" value="Transcribed_RNA"/>
</dbReference>
<dbReference type="PRINTS" id="PR00368">
    <property type="entry name" value="FADPNR"/>
</dbReference>
<dbReference type="InterPro" id="IPR013766">
    <property type="entry name" value="Thioredoxin_domain"/>
</dbReference>
<name>A0A7S2S9R7_9STRA</name>
<dbReference type="AlphaFoldDB" id="A0A7S2S9R7"/>
<feature type="region of interest" description="Disordered" evidence="8">
    <location>
        <begin position="486"/>
        <end position="512"/>
    </location>
</feature>
<dbReference type="CDD" id="cd02947">
    <property type="entry name" value="TRX_family"/>
    <property type="match status" value="1"/>
</dbReference>
<keyword evidence="2" id="KW-0285">Flavoprotein</keyword>
<comment type="similarity">
    <text evidence="1">Belongs to the class-II pyridine nucleotide-disulfide oxidoreductase family.</text>
</comment>
<feature type="coiled-coil region" evidence="7">
    <location>
        <begin position="228"/>
        <end position="266"/>
    </location>
</feature>
<evidence type="ECO:0000256" key="5">
    <source>
        <dbReference type="ARBA" id="ARBA00023157"/>
    </source>
</evidence>
<evidence type="ECO:0000256" key="2">
    <source>
        <dbReference type="ARBA" id="ARBA00022630"/>
    </source>
</evidence>
<evidence type="ECO:0000256" key="9">
    <source>
        <dbReference type="SAM" id="SignalP"/>
    </source>
</evidence>
<feature type="domain" description="Thioredoxin" evidence="10">
    <location>
        <begin position="9"/>
        <end position="131"/>
    </location>
</feature>
<evidence type="ECO:0000259" key="10">
    <source>
        <dbReference type="PROSITE" id="PS51352"/>
    </source>
</evidence>
<organism evidence="11">
    <name type="scientific">Mucochytrium quahogii</name>
    <dbReference type="NCBI Taxonomy" id="96639"/>
    <lineage>
        <taxon>Eukaryota</taxon>
        <taxon>Sar</taxon>
        <taxon>Stramenopiles</taxon>
        <taxon>Bigyra</taxon>
        <taxon>Labyrinthulomycetes</taxon>
        <taxon>Thraustochytrida</taxon>
        <taxon>Thraustochytriidae</taxon>
        <taxon>Mucochytrium</taxon>
    </lineage>
</organism>
<dbReference type="InterPro" id="IPR050097">
    <property type="entry name" value="Ferredoxin-NADP_redctase_2"/>
</dbReference>
<dbReference type="PROSITE" id="PS51352">
    <property type="entry name" value="THIOREDOXIN_2"/>
    <property type="match status" value="1"/>
</dbReference>
<keyword evidence="5" id="KW-1015">Disulfide bond</keyword>
<dbReference type="InterPro" id="IPR008255">
    <property type="entry name" value="Pyr_nucl-diS_OxRdtase_2_AS"/>
</dbReference>